<evidence type="ECO:0000256" key="4">
    <source>
        <dbReference type="ARBA" id="ARBA00023163"/>
    </source>
</evidence>
<dbReference type="Pfam" id="PF04542">
    <property type="entry name" value="Sigma70_r2"/>
    <property type="match status" value="1"/>
</dbReference>
<keyword evidence="2" id="KW-0805">Transcription regulation</keyword>
<dbReference type="InterPro" id="IPR014284">
    <property type="entry name" value="RNA_pol_sigma-70_dom"/>
</dbReference>
<evidence type="ECO:0000313" key="8">
    <source>
        <dbReference type="Proteomes" id="UP000178925"/>
    </source>
</evidence>
<protein>
    <recommendedName>
        <fullName evidence="9">RNA polymerase sigma factor</fullName>
    </recommendedName>
</protein>
<dbReference type="GO" id="GO:0016987">
    <property type="term" value="F:sigma factor activity"/>
    <property type="evidence" value="ECO:0007669"/>
    <property type="project" value="UniProtKB-KW"/>
</dbReference>
<accession>A0A1F5SQG7</accession>
<dbReference type="InterPro" id="IPR039425">
    <property type="entry name" value="RNA_pol_sigma-70-like"/>
</dbReference>
<dbReference type="SUPFAM" id="SSF88946">
    <property type="entry name" value="Sigma2 domain of RNA polymerase sigma factors"/>
    <property type="match status" value="1"/>
</dbReference>
<evidence type="ECO:0000256" key="2">
    <source>
        <dbReference type="ARBA" id="ARBA00023015"/>
    </source>
</evidence>
<comment type="similarity">
    <text evidence="1">Belongs to the sigma-70 factor family. ECF subfamily.</text>
</comment>
<evidence type="ECO:0000259" key="5">
    <source>
        <dbReference type="Pfam" id="PF04542"/>
    </source>
</evidence>
<feature type="domain" description="RNA polymerase sigma-70 region 2" evidence="5">
    <location>
        <begin position="27"/>
        <end position="95"/>
    </location>
</feature>
<dbReference type="InterPro" id="IPR036388">
    <property type="entry name" value="WH-like_DNA-bd_sf"/>
</dbReference>
<keyword evidence="3" id="KW-0731">Sigma factor</keyword>
<dbReference type="GO" id="GO:0006352">
    <property type="term" value="P:DNA-templated transcription initiation"/>
    <property type="evidence" value="ECO:0007669"/>
    <property type="project" value="InterPro"/>
</dbReference>
<evidence type="ECO:0000259" key="6">
    <source>
        <dbReference type="Pfam" id="PF08281"/>
    </source>
</evidence>
<gene>
    <name evidence="7" type="ORF">A2242_01070</name>
</gene>
<dbReference type="STRING" id="1797995.A2242_01070"/>
<dbReference type="PANTHER" id="PTHR43133">
    <property type="entry name" value="RNA POLYMERASE ECF-TYPE SIGMA FACTO"/>
    <property type="match status" value="1"/>
</dbReference>
<evidence type="ECO:0000256" key="3">
    <source>
        <dbReference type="ARBA" id="ARBA00023082"/>
    </source>
</evidence>
<dbReference type="InterPro" id="IPR013324">
    <property type="entry name" value="RNA_pol_sigma_r3/r4-like"/>
</dbReference>
<dbReference type="Gene3D" id="1.10.10.10">
    <property type="entry name" value="Winged helix-like DNA-binding domain superfamily/Winged helix DNA-binding domain"/>
    <property type="match status" value="1"/>
</dbReference>
<evidence type="ECO:0008006" key="9">
    <source>
        <dbReference type="Google" id="ProtNLM"/>
    </source>
</evidence>
<dbReference type="InterPro" id="IPR013325">
    <property type="entry name" value="RNA_pol_sigma_r2"/>
</dbReference>
<evidence type="ECO:0000256" key="1">
    <source>
        <dbReference type="ARBA" id="ARBA00010641"/>
    </source>
</evidence>
<feature type="domain" description="RNA polymerase sigma factor 70 region 4 type 2" evidence="6">
    <location>
        <begin position="127"/>
        <end position="178"/>
    </location>
</feature>
<dbReference type="Proteomes" id="UP000178925">
    <property type="component" value="Unassembled WGS sequence"/>
</dbReference>
<sequence>MLKPGSLREQILVARLNNKEADAFSTLYDAYAERLYRFIYFKVTNRQEAEDLSSQTFLKIWQYALEGKLKTKESFQAFIYKVARNTVIDYYRATRKKKRDVALETAGAIADEHSTEDDIDRKLAISRVEEKLRSLKSEYQEVLILHYLNELSIHEIASIVDKKRGAVRVLLHRALKALKGLEIKE</sequence>
<dbReference type="AlphaFoldDB" id="A0A1F5SQG7"/>
<proteinExistence type="inferred from homology"/>
<reference evidence="7 8" key="1">
    <citation type="journal article" date="2016" name="Nat. Commun.">
        <title>Thousands of microbial genomes shed light on interconnected biogeochemical processes in an aquifer system.</title>
        <authorList>
            <person name="Anantharaman K."/>
            <person name="Brown C.T."/>
            <person name="Hug L.A."/>
            <person name="Sharon I."/>
            <person name="Castelle C.J."/>
            <person name="Probst A.J."/>
            <person name="Thomas B.C."/>
            <person name="Singh A."/>
            <person name="Wilkins M.J."/>
            <person name="Karaoz U."/>
            <person name="Brodie E.L."/>
            <person name="Williams K.H."/>
            <person name="Hubbard S.S."/>
            <person name="Banfield J.F."/>
        </authorList>
    </citation>
    <scope>NUCLEOTIDE SEQUENCE [LARGE SCALE GENOMIC DNA]</scope>
</reference>
<dbReference type="SUPFAM" id="SSF88659">
    <property type="entry name" value="Sigma3 and sigma4 domains of RNA polymerase sigma factors"/>
    <property type="match status" value="1"/>
</dbReference>
<name>A0A1F5SQG7_9BACT</name>
<dbReference type="GO" id="GO:0003677">
    <property type="term" value="F:DNA binding"/>
    <property type="evidence" value="ECO:0007669"/>
    <property type="project" value="InterPro"/>
</dbReference>
<keyword evidence="4" id="KW-0804">Transcription</keyword>
<organism evidence="7 8">
    <name type="scientific">Candidatus Falkowbacteria bacterium RIFOXYA2_FULL_47_9</name>
    <dbReference type="NCBI Taxonomy" id="1797995"/>
    <lineage>
        <taxon>Bacteria</taxon>
        <taxon>Candidatus Falkowiibacteriota</taxon>
    </lineage>
</organism>
<dbReference type="InterPro" id="IPR013249">
    <property type="entry name" value="RNA_pol_sigma70_r4_t2"/>
</dbReference>
<dbReference type="NCBIfam" id="TIGR02937">
    <property type="entry name" value="sigma70-ECF"/>
    <property type="match status" value="1"/>
</dbReference>
<evidence type="ECO:0000313" key="7">
    <source>
        <dbReference type="EMBL" id="OGF28967.1"/>
    </source>
</evidence>
<comment type="caution">
    <text evidence="7">The sequence shown here is derived from an EMBL/GenBank/DDBJ whole genome shotgun (WGS) entry which is preliminary data.</text>
</comment>
<dbReference type="PANTHER" id="PTHR43133:SF57">
    <property type="entry name" value="RNA POLYMERASE SIGMA-70 FACTOR"/>
    <property type="match status" value="1"/>
</dbReference>
<dbReference type="InterPro" id="IPR007627">
    <property type="entry name" value="RNA_pol_sigma70_r2"/>
</dbReference>
<dbReference type="Pfam" id="PF08281">
    <property type="entry name" value="Sigma70_r4_2"/>
    <property type="match status" value="1"/>
</dbReference>
<dbReference type="Gene3D" id="1.10.1740.10">
    <property type="match status" value="1"/>
</dbReference>
<dbReference type="CDD" id="cd06171">
    <property type="entry name" value="Sigma70_r4"/>
    <property type="match status" value="1"/>
</dbReference>
<dbReference type="EMBL" id="MFGC01000003">
    <property type="protein sequence ID" value="OGF28967.1"/>
    <property type="molecule type" value="Genomic_DNA"/>
</dbReference>